<dbReference type="Proteomes" id="UP000886595">
    <property type="component" value="Unassembled WGS sequence"/>
</dbReference>
<organism evidence="2 3">
    <name type="scientific">Brassica carinata</name>
    <name type="common">Ethiopian mustard</name>
    <name type="synonym">Abyssinian cabbage</name>
    <dbReference type="NCBI Taxonomy" id="52824"/>
    <lineage>
        <taxon>Eukaryota</taxon>
        <taxon>Viridiplantae</taxon>
        <taxon>Streptophyta</taxon>
        <taxon>Embryophyta</taxon>
        <taxon>Tracheophyta</taxon>
        <taxon>Spermatophyta</taxon>
        <taxon>Magnoliopsida</taxon>
        <taxon>eudicotyledons</taxon>
        <taxon>Gunneridae</taxon>
        <taxon>Pentapetalae</taxon>
        <taxon>rosids</taxon>
        <taxon>malvids</taxon>
        <taxon>Brassicales</taxon>
        <taxon>Brassicaceae</taxon>
        <taxon>Brassiceae</taxon>
        <taxon>Brassica</taxon>
    </lineage>
</organism>
<protein>
    <submittedName>
        <fullName evidence="2">Uncharacterized protein</fullName>
    </submittedName>
</protein>
<evidence type="ECO:0000313" key="2">
    <source>
        <dbReference type="EMBL" id="KAG2242841.1"/>
    </source>
</evidence>
<dbReference type="EMBL" id="JAAMPC010000341">
    <property type="protein sequence ID" value="KAG2242841.1"/>
    <property type="molecule type" value="Genomic_DNA"/>
</dbReference>
<evidence type="ECO:0000256" key="1">
    <source>
        <dbReference type="SAM" id="MobiDB-lite"/>
    </source>
</evidence>
<reference evidence="2 3" key="1">
    <citation type="submission" date="2020-02" db="EMBL/GenBank/DDBJ databases">
        <authorList>
            <person name="Ma Q."/>
            <person name="Huang Y."/>
            <person name="Song X."/>
            <person name="Pei D."/>
        </authorList>
    </citation>
    <scope>NUCLEOTIDE SEQUENCE [LARGE SCALE GENOMIC DNA]</scope>
    <source>
        <strain evidence="2">Sxm20200214</strain>
        <tissue evidence="2">Leaf</tissue>
    </source>
</reference>
<gene>
    <name evidence="2" type="ORF">Bca52824_095317</name>
</gene>
<dbReference type="OrthoDB" id="10527702at2759"/>
<sequence>MVLVSVYTSCFFINTRELRMALLLLHPPSLPPRAEGNGNSEESAHARPYSSDASGEIRSGPIAATTST</sequence>
<keyword evidence="3" id="KW-1185">Reference proteome</keyword>
<evidence type="ECO:0000313" key="3">
    <source>
        <dbReference type="Proteomes" id="UP000886595"/>
    </source>
</evidence>
<feature type="region of interest" description="Disordered" evidence="1">
    <location>
        <begin position="29"/>
        <end position="68"/>
    </location>
</feature>
<name>A0A8X7TJW0_BRACI</name>
<proteinExistence type="predicted"/>
<dbReference type="AlphaFoldDB" id="A0A8X7TJW0"/>
<accession>A0A8X7TJW0</accession>
<comment type="caution">
    <text evidence="2">The sequence shown here is derived from an EMBL/GenBank/DDBJ whole genome shotgun (WGS) entry which is preliminary data.</text>
</comment>